<evidence type="ECO:0000256" key="1">
    <source>
        <dbReference type="ARBA" id="ARBA00013081"/>
    </source>
</evidence>
<dbReference type="InterPro" id="IPR003018">
    <property type="entry name" value="GAF"/>
</dbReference>
<evidence type="ECO:0000256" key="2">
    <source>
        <dbReference type="ARBA" id="ARBA00022553"/>
    </source>
</evidence>
<dbReference type="FunFam" id="3.60.40.10:FF:000005">
    <property type="entry name" value="Serine/threonine protein phosphatase"/>
    <property type="match status" value="1"/>
</dbReference>
<dbReference type="SUPFAM" id="SSF81606">
    <property type="entry name" value="PP2C-like"/>
    <property type="match status" value="1"/>
</dbReference>
<sequence length="606" mass="65490">MAEGRPPYRVSRAGLPVPDYAQVFEAAPAPFLLLTPDLVIVHANRARRASTATTVAENVGRHLFDAFPMNPDDPAADGMTRLAAFLAEARDTRRPVLMPIQKYDIRIPDGSYQERFWSSRNVPILDDAGQVVFLLHHADDITAYVRDRDQARREAARGQDRASRVESDLFVRTQELERLNTRLREVGERQERTAGSLAGLAATVSALARAQTTRELLEQLFRHSCEALGADAAAVCLAEPGGGPLQLTEWRRGRLFTAELAADSTLPMAVAAAGSPRIVRDATLSGWSDVEATRVAEGLGVRSWAALPLRAGGRLLGSWTVGWAGPRALEDEELRVLDAYAAQCAQAVERVARLEEERRRARATRSLSEALQRSLLTAPPQPDHLRIGVRYRPAAREAQVGGDWYDAFPSRDGATTLVIGDVTGHDRDAAAAMGQLRNLLRGVAHALDAPPAPVLSALDHAVRDLGVATLATTVLARVEQTPEQAAAGVRTLRWSNAGHPPPVLVRADGSTQLLERPRNLLVGVDPDTPRTDHAVDLAPGDTVVLYTDGLVERRDADLDDGLDRLVAAAAELAGTPVDQLCDALLARMAPDFADDVALLVLRISPG</sequence>
<evidence type="ECO:0000256" key="3">
    <source>
        <dbReference type="ARBA" id="ARBA00022679"/>
    </source>
</evidence>
<keyword evidence="9" id="KW-0460">Magnesium</keyword>
<dbReference type="Gene3D" id="3.30.450.20">
    <property type="entry name" value="PAS domain"/>
    <property type="match status" value="1"/>
</dbReference>
<dbReference type="EC" id="3.1.3.16" evidence="1"/>
<dbReference type="InterPro" id="IPR036457">
    <property type="entry name" value="PPM-type-like_dom_sf"/>
</dbReference>
<dbReference type="PANTHER" id="PTHR43156">
    <property type="entry name" value="STAGE II SPORULATION PROTEIN E-RELATED"/>
    <property type="match status" value="1"/>
</dbReference>
<evidence type="ECO:0000313" key="20">
    <source>
        <dbReference type="Proteomes" id="UP000321490"/>
    </source>
</evidence>
<keyword evidence="6" id="KW-0418">Kinase</keyword>
<gene>
    <name evidence="19" type="ORF">JD78_02432</name>
</gene>
<evidence type="ECO:0000256" key="9">
    <source>
        <dbReference type="ARBA" id="ARBA00022842"/>
    </source>
</evidence>
<evidence type="ECO:0000256" key="13">
    <source>
        <dbReference type="ARBA" id="ARBA00056274"/>
    </source>
</evidence>
<comment type="caution">
    <text evidence="19">The sequence shown here is derived from an EMBL/GenBank/DDBJ whole genome shotgun (WGS) entry which is preliminary data.</text>
</comment>
<keyword evidence="5" id="KW-0547">Nucleotide-binding</keyword>
<evidence type="ECO:0000256" key="8">
    <source>
        <dbReference type="ARBA" id="ARBA00022840"/>
    </source>
</evidence>
<dbReference type="SMART" id="SM00331">
    <property type="entry name" value="PP2C_SIG"/>
    <property type="match status" value="1"/>
</dbReference>
<evidence type="ECO:0000256" key="12">
    <source>
        <dbReference type="ARBA" id="ARBA00047761"/>
    </source>
</evidence>
<dbReference type="GO" id="GO:0016301">
    <property type="term" value="F:kinase activity"/>
    <property type="evidence" value="ECO:0007669"/>
    <property type="project" value="UniProtKB-KW"/>
</dbReference>
<dbReference type="SUPFAM" id="SSF55781">
    <property type="entry name" value="GAF domain-like"/>
    <property type="match status" value="1"/>
</dbReference>
<dbReference type="GO" id="GO:0004722">
    <property type="term" value="F:protein serine/threonine phosphatase activity"/>
    <property type="evidence" value="ECO:0007669"/>
    <property type="project" value="UniProtKB-EC"/>
</dbReference>
<feature type="domain" description="PPM-type phosphatase" evidence="18">
    <location>
        <begin position="385"/>
        <end position="603"/>
    </location>
</feature>
<evidence type="ECO:0000256" key="10">
    <source>
        <dbReference type="ARBA" id="ARBA00022912"/>
    </source>
</evidence>
<keyword evidence="16" id="KW-0175">Coiled coil</keyword>
<organism evidence="19 20">
    <name type="scientific">Modestobacter roseus</name>
    <dbReference type="NCBI Taxonomy" id="1181884"/>
    <lineage>
        <taxon>Bacteria</taxon>
        <taxon>Bacillati</taxon>
        <taxon>Actinomycetota</taxon>
        <taxon>Actinomycetes</taxon>
        <taxon>Geodermatophilales</taxon>
        <taxon>Geodermatophilaceae</taxon>
        <taxon>Modestobacter</taxon>
    </lineage>
</organism>
<evidence type="ECO:0000313" key="19">
    <source>
        <dbReference type="EMBL" id="TWH73903.1"/>
    </source>
</evidence>
<evidence type="ECO:0000256" key="14">
    <source>
        <dbReference type="ARBA" id="ARBA00075117"/>
    </source>
</evidence>
<dbReference type="Pfam" id="PF07228">
    <property type="entry name" value="SpoIIE"/>
    <property type="match status" value="1"/>
</dbReference>
<dbReference type="Gene3D" id="3.60.40.10">
    <property type="entry name" value="PPM-type phosphatase domain"/>
    <property type="match status" value="1"/>
</dbReference>
<dbReference type="InterPro" id="IPR035965">
    <property type="entry name" value="PAS-like_dom_sf"/>
</dbReference>
<comment type="function">
    <text evidence="13">Primarily acts as an independent SigF regulator that is sensitive to the osmosensory signal, mediating the cross talk of PknD with the SigF regulon. Possesses both phosphatase and kinase activities. The kinase domain functions as a classic anti-sigma factor-like kinase to phosphorylate the anti-anti-sigma factor domain at the canonical regulatory site, and the phosphatase domain antagonizes this activity.</text>
</comment>
<dbReference type="GO" id="GO:0005524">
    <property type="term" value="F:ATP binding"/>
    <property type="evidence" value="ECO:0007669"/>
    <property type="project" value="UniProtKB-KW"/>
</dbReference>
<dbReference type="EMBL" id="VLKF01000001">
    <property type="protein sequence ID" value="TWH73903.1"/>
    <property type="molecule type" value="Genomic_DNA"/>
</dbReference>
<evidence type="ECO:0000256" key="5">
    <source>
        <dbReference type="ARBA" id="ARBA00022741"/>
    </source>
</evidence>
<evidence type="ECO:0000256" key="7">
    <source>
        <dbReference type="ARBA" id="ARBA00022801"/>
    </source>
</evidence>
<keyword evidence="10" id="KW-0904">Protein phosphatase</keyword>
<protein>
    <recommendedName>
        <fullName evidence="1">protein-serine/threonine phosphatase</fullName>
        <ecNumber evidence="1">3.1.3.16</ecNumber>
    </recommendedName>
    <alternativeName>
        <fullName evidence="15">Protein-serine/threonine phosphatase</fullName>
    </alternativeName>
    <alternativeName>
        <fullName evidence="14">Serine/threonine-protein kinase</fullName>
    </alternativeName>
</protein>
<evidence type="ECO:0000256" key="6">
    <source>
        <dbReference type="ARBA" id="ARBA00022777"/>
    </source>
</evidence>
<keyword evidence="8" id="KW-0067">ATP-binding</keyword>
<name>A0A562IT40_9ACTN</name>
<dbReference type="AlphaFoldDB" id="A0A562IT40"/>
<evidence type="ECO:0000256" key="16">
    <source>
        <dbReference type="SAM" id="Coils"/>
    </source>
</evidence>
<keyword evidence="20" id="KW-1185">Reference proteome</keyword>
<dbReference type="Pfam" id="PF13185">
    <property type="entry name" value="GAF_2"/>
    <property type="match status" value="1"/>
</dbReference>
<dbReference type="Gene3D" id="3.30.450.40">
    <property type="match status" value="1"/>
</dbReference>
<evidence type="ECO:0000256" key="15">
    <source>
        <dbReference type="ARBA" id="ARBA00081350"/>
    </source>
</evidence>
<accession>A0A562IT40</accession>
<dbReference type="RefSeq" id="WP_208104088.1">
    <property type="nucleotide sequence ID" value="NZ_JABGDC010000186.1"/>
</dbReference>
<reference evidence="19 20" key="1">
    <citation type="submission" date="2019-07" db="EMBL/GenBank/DDBJ databases">
        <title>R&amp;d 2014.</title>
        <authorList>
            <person name="Klenk H.-P."/>
        </authorList>
    </citation>
    <scope>NUCLEOTIDE SEQUENCE [LARGE SCALE GENOMIC DNA]</scope>
    <source>
        <strain evidence="19 20">DSM 45764</strain>
    </source>
</reference>
<keyword evidence="4" id="KW-0479">Metal-binding</keyword>
<dbReference type="InterPro" id="IPR029016">
    <property type="entry name" value="GAF-like_dom_sf"/>
</dbReference>
<dbReference type="SMART" id="SM00065">
    <property type="entry name" value="GAF"/>
    <property type="match status" value="1"/>
</dbReference>
<dbReference type="InterPro" id="IPR013656">
    <property type="entry name" value="PAS_4"/>
</dbReference>
<evidence type="ECO:0000259" key="18">
    <source>
        <dbReference type="SMART" id="SM00331"/>
    </source>
</evidence>
<keyword evidence="11" id="KW-0464">Manganese</keyword>
<keyword evidence="7" id="KW-0378">Hydrolase</keyword>
<dbReference type="InterPro" id="IPR001932">
    <property type="entry name" value="PPM-type_phosphatase-like_dom"/>
</dbReference>
<evidence type="ECO:0000256" key="4">
    <source>
        <dbReference type="ARBA" id="ARBA00022723"/>
    </source>
</evidence>
<dbReference type="GO" id="GO:0046872">
    <property type="term" value="F:metal ion binding"/>
    <property type="evidence" value="ECO:0007669"/>
    <property type="project" value="UniProtKB-KW"/>
</dbReference>
<feature type="coiled-coil region" evidence="16">
    <location>
        <begin position="337"/>
        <end position="371"/>
    </location>
</feature>
<comment type="catalytic activity">
    <reaction evidence="12">
        <text>O-phospho-L-seryl-[protein] + H2O = L-seryl-[protein] + phosphate</text>
        <dbReference type="Rhea" id="RHEA:20629"/>
        <dbReference type="Rhea" id="RHEA-COMP:9863"/>
        <dbReference type="Rhea" id="RHEA-COMP:11604"/>
        <dbReference type="ChEBI" id="CHEBI:15377"/>
        <dbReference type="ChEBI" id="CHEBI:29999"/>
        <dbReference type="ChEBI" id="CHEBI:43474"/>
        <dbReference type="ChEBI" id="CHEBI:83421"/>
        <dbReference type="EC" id="3.1.3.16"/>
    </reaction>
</comment>
<feature type="domain" description="GAF" evidence="17">
    <location>
        <begin position="212"/>
        <end position="358"/>
    </location>
</feature>
<dbReference type="PANTHER" id="PTHR43156:SF2">
    <property type="entry name" value="STAGE II SPORULATION PROTEIN E"/>
    <property type="match status" value="1"/>
</dbReference>
<evidence type="ECO:0000256" key="11">
    <source>
        <dbReference type="ARBA" id="ARBA00023211"/>
    </source>
</evidence>
<keyword evidence="2" id="KW-0597">Phosphoprotein</keyword>
<dbReference type="Pfam" id="PF08448">
    <property type="entry name" value="PAS_4"/>
    <property type="match status" value="1"/>
</dbReference>
<evidence type="ECO:0000259" key="17">
    <source>
        <dbReference type="SMART" id="SM00065"/>
    </source>
</evidence>
<dbReference type="Proteomes" id="UP000321490">
    <property type="component" value="Unassembled WGS sequence"/>
</dbReference>
<dbReference type="InterPro" id="IPR052016">
    <property type="entry name" value="Bact_Sigma-Reg"/>
</dbReference>
<dbReference type="SUPFAM" id="SSF55785">
    <property type="entry name" value="PYP-like sensor domain (PAS domain)"/>
    <property type="match status" value="1"/>
</dbReference>
<proteinExistence type="predicted"/>
<keyword evidence="3" id="KW-0808">Transferase</keyword>